<sequence>MAEAYGLWPGVVAIAADANLFCVPCAERLYGDEAIQAVVDAEPGWGKYQDHEGNPFGVVLRWSADAHTQYCAAPGCGERLCEDYCGCYQHPELWQQHGIVWVEGGP</sequence>
<gene>
    <name evidence="1" type="ORF">KSB_13740</name>
</gene>
<dbReference type="Proteomes" id="UP000654345">
    <property type="component" value="Unassembled WGS sequence"/>
</dbReference>
<keyword evidence="2" id="KW-1185">Reference proteome</keyword>
<organism evidence="1 2">
    <name type="scientific">Ktedonobacter robiniae</name>
    <dbReference type="NCBI Taxonomy" id="2778365"/>
    <lineage>
        <taxon>Bacteria</taxon>
        <taxon>Bacillati</taxon>
        <taxon>Chloroflexota</taxon>
        <taxon>Ktedonobacteria</taxon>
        <taxon>Ktedonobacterales</taxon>
        <taxon>Ktedonobacteraceae</taxon>
        <taxon>Ktedonobacter</taxon>
    </lineage>
</organism>
<accession>A0ABQ3UJM7</accession>
<protein>
    <submittedName>
        <fullName evidence="1">Uncharacterized protein</fullName>
    </submittedName>
</protein>
<reference evidence="1 2" key="1">
    <citation type="journal article" date="2021" name="Int. J. Syst. Evol. Microbiol.">
        <title>Reticulibacter mediterranei gen. nov., sp. nov., within the new family Reticulibacteraceae fam. nov., and Ktedonospora formicarum gen. nov., sp. nov., Ktedonobacter robiniae sp. nov., Dictyobacter formicarum sp. nov. and Dictyobacter arantiisoli sp. nov., belonging to the class Ktedonobacteria.</title>
        <authorList>
            <person name="Yabe S."/>
            <person name="Zheng Y."/>
            <person name="Wang C.M."/>
            <person name="Sakai Y."/>
            <person name="Abe K."/>
            <person name="Yokota A."/>
            <person name="Donadio S."/>
            <person name="Cavaletti L."/>
            <person name="Monciardini P."/>
        </authorList>
    </citation>
    <scope>NUCLEOTIDE SEQUENCE [LARGE SCALE GENOMIC DNA]</scope>
    <source>
        <strain evidence="1 2">SOSP1-30</strain>
    </source>
</reference>
<dbReference type="RefSeq" id="WP_201369759.1">
    <property type="nucleotide sequence ID" value="NZ_BNJG01000001.1"/>
</dbReference>
<dbReference type="EMBL" id="BNJG01000001">
    <property type="protein sequence ID" value="GHO52899.1"/>
    <property type="molecule type" value="Genomic_DNA"/>
</dbReference>
<comment type="caution">
    <text evidence="1">The sequence shown here is derived from an EMBL/GenBank/DDBJ whole genome shotgun (WGS) entry which is preliminary data.</text>
</comment>
<evidence type="ECO:0000313" key="1">
    <source>
        <dbReference type="EMBL" id="GHO52899.1"/>
    </source>
</evidence>
<proteinExistence type="predicted"/>
<evidence type="ECO:0000313" key="2">
    <source>
        <dbReference type="Proteomes" id="UP000654345"/>
    </source>
</evidence>
<name>A0ABQ3UJM7_9CHLR</name>